<reference evidence="5" key="2">
    <citation type="submission" date="2025-08" db="UniProtKB">
        <authorList>
            <consortium name="RefSeq"/>
        </authorList>
    </citation>
    <scope>IDENTIFICATION</scope>
    <source>
        <tissue evidence="5">Whole plant</tissue>
    </source>
</reference>
<keyword evidence="2" id="KW-0611">Plant defense</keyword>
<dbReference type="Gene3D" id="3.80.10.10">
    <property type="entry name" value="Ribonuclease Inhibitor"/>
    <property type="match status" value="1"/>
</dbReference>
<dbReference type="SUPFAM" id="SSF52058">
    <property type="entry name" value="L domain-like"/>
    <property type="match status" value="1"/>
</dbReference>
<dbReference type="Pfam" id="PF00931">
    <property type="entry name" value="NB-ARC"/>
    <property type="match status" value="2"/>
</dbReference>
<evidence type="ECO:0000313" key="4">
    <source>
        <dbReference type="Proteomes" id="UP000515211"/>
    </source>
</evidence>
<dbReference type="InterPro" id="IPR035897">
    <property type="entry name" value="Toll_tir_struct_dom_sf"/>
</dbReference>
<dbReference type="GO" id="GO:0007165">
    <property type="term" value="P:signal transduction"/>
    <property type="evidence" value="ECO:0007669"/>
    <property type="project" value="InterPro"/>
</dbReference>
<dbReference type="InterPro" id="IPR044974">
    <property type="entry name" value="Disease_R_plants"/>
</dbReference>
<dbReference type="Gene3D" id="1.10.8.430">
    <property type="entry name" value="Helical domain of apoptotic protease-activating factors"/>
    <property type="match status" value="1"/>
</dbReference>
<dbReference type="GO" id="GO:0043531">
    <property type="term" value="F:ADP binding"/>
    <property type="evidence" value="ECO:0007669"/>
    <property type="project" value="InterPro"/>
</dbReference>
<organism evidence="4 5">
    <name type="scientific">Arachis duranensis</name>
    <name type="common">Wild peanut</name>
    <dbReference type="NCBI Taxonomy" id="130453"/>
    <lineage>
        <taxon>Eukaryota</taxon>
        <taxon>Viridiplantae</taxon>
        <taxon>Streptophyta</taxon>
        <taxon>Embryophyta</taxon>
        <taxon>Tracheophyta</taxon>
        <taxon>Spermatophyta</taxon>
        <taxon>Magnoliopsida</taxon>
        <taxon>eudicotyledons</taxon>
        <taxon>Gunneridae</taxon>
        <taxon>Pentapetalae</taxon>
        <taxon>rosids</taxon>
        <taxon>fabids</taxon>
        <taxon>Fabales</taxon>
        <taxon>Fabaceae</taxon>
        <taxon>Papilionoideae</taxon>
        <taxon>50 kb inversion clade</taxon>
        <taxon>dalbergioids sensu lato</taxon>
        <taxon>Dalbergieae</taxon>
        <taxon>Pterocarpus clade</taxon>
        <taxon>Arachis</taxon>
    </lineage>
</organism>
<dbReference type="GO" id="GO:0006952">
    <property type="term" value="P:defense response"/>
    <property type="evidence" value="ECO:0007669"/>
    <property type="project" value="UniProtKB-KW"/>
</dbReference>
<dbReference type="KEGG" id="adu:127746726"/>
<gene>
    <name evidence="5" type="primary">LOC127746726</name>
</gene>
<dbReference type="InterPro" id="IPR002182">
    <property type="entry name" value="NB-ARC"/>
</dbReference>
<dbReference type="InterPro" id="IPR058922">
    <property type="entry name" value="WHD_DRP"/>
</dbReference>
<keyword evidence="1" id="KW-0677">Repeat</keyword>
<keyword evidence="4" id="KW-1185">Reference proteome</keyword>
<feature type="domain" description="TIR" evidence="3">
    <location>
        <begin position="15"/>
        <end position="181"/>
    </location>
</feature>
<protein>
    <submittedName>
        <fullName evidence="5">Disease resistance protein RPP13-like</fullName>
    </submittedName>
</protein>
<dbReference type="SUPFAM" id="SSF52200">
    <property type="entry name" value="Toll/Interleukin receptor TIR domain"/>
    <property type="match status" value="1"/>
</dbReference>
<evidence type="ECO:0000259" key="3">
    <source>
        <dbReference type="PROSITE" id="PS50104"/>
    </source>
</evidence>
<dbReference type="AlphaFoldDB" id="A0A9C6TMH1"/>
<accession>A0A9C6TMH1</accession>
<dbReference type="InterPro" id="IPR000157">
    <property type="entry name" value="TIR_dom"/>
</dbReference>
<proteinExistence type="predicted"/>
<reference evidence="4" key="1">
    <citation type="journal article" date="2016" name="Nat. Genet.">
        <title>The genome sequences of Arachis duranensis and Arachis ipaensis, the diploid ancestors of cultivated peanut.</title>
        <authorList>
            <person name="Bertioli D.J."/>
            <person name="Cannon S.B."/>
            <person name="Froenicke L."/>
            <person name="Huang G."/>
            <person name="Farmer A.D."/>
            <person name="Cannon E.K."/>
            <person name="Liu X."/>
            <person name="Gao D."/>
            <person name="Clevenger J."/>
            <person name="Dash S."/>
            <person name="Ren L."/>
            <person name="Moretzsohn M.C."/>
            <person name="Shirasawa K."/>
            <person name="Huang W."/>
            <person name="Vidigal B."/>
            <person name="Abernathy B."/>
            <person name="Chu Y."/>
            <person name="Niederhuth C.E."/>
            <person name="Umale P."/>
            <person name="Araujo A.C."/>
            <person name="Kozik A."/>
            <person name="Kim K.D."/>
            <person name="Burow M.D."/>
            <person name="Varshney R.K."/>
            <person name="Wang X."/>
            <person name="Zhang X."/>
            <person name="Barkley N."/>
            <person name="Guimaraes P.M."/>
            <person name="Isobe S."/>
            <person name="Guo B."/>
            <person name="Liao B."/>
            <person name="Stalker H.T."/>
            <person name="Schmitz R.J."/>
            <person name="Scheffler B.E."/>
            <person name="Leal-Bertioli S.C."/>
            <person name="Xun X."/>
            <person name="Jackson S.A."/>
            <person name="Michelmore R."/>
            <person name="Ozias-Akins P."/>
        </authorList>
    </citation>
    <scope>NUCLEOTIDE SEQUENCE [LARGE SCALE GENOMIC DNA]</scope>
    <source>
        <strain evidence="4">cv. V14167</strain>
    </source>
</reference>
<dbReference type="FunFam" id="1.10.10.10:FF:000322">
    <property type="entry name" value="Probable disease resistance protein At1g63360"/>
    <property type="match status" value="1"/>
</dbReference>
<dbReference type="PRINTS" id="PR00364">
    <property type="entry name" value="DISEASERSIST"/>
</dbReference>
<evidence type="ECO:0000256" key="2">
    <source>
        <dbReference type="ARBA" id="ARBA00022821"/>
    </source>
</evidence>
<sequence length="1045" mass="119371">MADSSDHDSTPLSYFKYDVFLSFRGYTRFEFTDTLYHALINNRIETFRDSEELRIGEELEGALVEAIERSRMSTVILCDEYPTSKWCLDELVKIMECSGNGTKRPVLPVYFRVAKSDVQFQKNKYETAMAAHQVKGRNNHKLEAWKSALSQVGKIYGQRCDHKTPSGLAIDKIVEEVKKRLPPLPLYIGRPLGFDSELEAAKSLLEIDSNATCFTLGIHGDGDEISIFVAELYNKIRPHFVAASVLSNVSEKTNKSGGGLEDLQMTLLSEMGEEVKSKIGSTFKGSSEIKRRLGQKRVLLVLDDVDSTHQLNSLAGGIDWFGPGSRIIITTRYEDVLDDHALNNGVEVRKYCITKGSGSTVKEENVVGLEKDFEIVINQLKEEDSPGNVVSIVGMGGIGKTTLARKIYNSDEVKKLFPCRAWATVSKDYREKEVYKSLLNCLKPSSSKSKLEDLSSKEELKEEVMQCLKGKKYLVVLDDVWDTKAWGTIKDCFTNNSSGGMILLTTRNDQVAYFSRSKDLHHKLSFMDKEESWKLFSLEVFCGENCPLELEPIGRSIAKSCKGLPLAIKTVAGFVLKRERSEDAWKEIMNLLPYCCVTEDKESSEAMKGILKFSYDDLPNKLKPCFLYLGIFPEDDEIRVRDLIHLWMAEGFIEQIQTGRSEEAPPEPEDIGEQYLKELVDRNLVQVAKRRSDGKGVKTCQIHDLIRQLCISESNNRNNNACRFFFPNNIGSYACSVTCNQSCTRSLLIHGDARGWSHHIPKNCRVNVLYLAKWWVIATVTEKEYLKTLKHLRYLRMDYFDGYNKFPSVETLHISQYFLKEFSIGGWKQLRHLHCELCMNLLVDEKQGVKDKMQHVQTLCYVYADSHLEFLLDNGYFPNLRTLGLVIIEDPYSFSEPVEENLRSLHRLNNLRFQNLESIDMKILGRIPRLEVLKLEDVNCMEILDCGSDRSFPRLQVFMMIHVIVERLTLEDGAMPCLRRAVFHKCPGLELKNLPEQMSSLGCNLEYVQCEDSYQMTDDVYFDDDDDYKLDLDLDLINVIDKYAI</sequence>
<dbReference type="Pfam" id="PF01582">
    <property type="entry name" value="TIR"/>
    <property type="match status" value="1"/>
</dbReference>
<dbReference type="Proteomes" id="UP000515211">
    <property type="component" value="Chromosome 4"/>
</dbReference>
<evidence type="ECO:0000256" key="1">
    <source>
        <dbReference type="ARBA" id="ARBA00022737"/>
    </source>
</evidence>
<name>A0A9C6TMH1_ARADU</name>
<dbReference type="InterPro" id="IPR036388">
    <property type="entry name" value="WH-like_DNA-bd_sf"/>
</dbReference>
<dbReference type="PANTHER" id="PTHR11017:SF252">
    <property type="entry name" value="RESISTANCE PROTEIN (TIR-NBS-LRR CLASS), PUTATIVE-RELATED"/>
    <property type="match status" value="1"/>
</dbReference>
<dbReference type="SUPFAM" id="SSF52540">
    <property type="entry name" value="P-loop containing nucleoside triphosphate hydrolases"/>
    <property type="match status" value="2"/>
</dbReference>
<dbReference type="InterPro" id="IPR027417">
    <property type="entry name" value="P-loop_NTPase"/>
</dbReference>
<dbReference type="InterPro" id="IPR032675">
    <property type="entry name" value="LRR_dom_sf"/>
</dbReference>
<dbReference type="Gene3D" id="1.10.10.10">
    <property type="entry name" value="Winged helix-like DNA-binding domain superfamily/Winged helix DNA-binding domain"/>
    <property type="match status" value="1"/>
</dbReference>
<dbReference type="InterPro" id="IPR042197">
    <property type="entry name" value="Apaf_helical"/>
</dbReference>
<dbReference type="Gene3D" id="3.40.50.300">
    <property type="entry name" value="P-loop containing nucleotide triphosphate hydrolases"/>
    <property type="match status" value="2"/>
</dbReference>
<dbReference type="Gene3D" id="3.40.50.10140">
    <property type="entry name" value="Toll/interleukin-1 receptor homology (TIR) domain"/>
    <property type="match status" value="1"/>
</dbReference>
<dbReference type="RefSeq" id="XP_052116710.1">
    <property type="nucleotide sequence ID" value="XM_052260750.1"/>
</dbReference>
<dbReference type="Pfam" id="PF23559">
    <property type="entry name" value="WHD_DRP"/>
    <property type="match status" value="1"/>
</dbReference>
<dbReference type="PROSITE" id="PS50104">
    <property type="entry name" value="TIR"/>
    <property type="match status" value="1"/>
</dbReference>
<dbReference type="SMART" id="SM00255">
    <property type="entry name" value="TIR"/>
    <property type="match status" value="1"/>
</dbReference>
<dbReference type="PANTHER" id="PTHR11017">
    <property type="entry name" value="LEUCINE-RICH REPEAT-CONTAINING PROTEIN"/>
    <property type="match status" value="1"/>
</dbReference>
<dbReference type="FunFam" id="3.40.50.300:FF:001091">
    <property type="entry name" value="Probable disease resistance protein At1g61300"/>
    <property type="match status" value="1"/>
</dbReference>
<evidence type="ECO:0000313" key="5">
    <source>
        <dbReference type="RefSeq" id="XP_052116710.1"/>
    </source>
</evidence>
<dbReference type="GeneID" id="127746726"/>